<accession>A0A1H2MDM6</accession>
<dbReference type="InterPro" id="IPR045351">
    <property type="entry name" value="DUF6531"/>
</dbReference>
<dbReference type="SUPFAM" id="SSF101898">
    <property type="entry name" value="NHL repeat"/>
    <property type="match status" value="1"/>
</dbReference>
<feature type="domain" description="Teneurin-like YD-shell" evidence="3">
    <location>
        <begin position="215"/>
        <end position="352"/>
    </location>
</feature>
<dbReference type="AlphaFoldDB" id="A0A1H2MDM6"/>
<dbReference type="PANTHER" id="PTHR32305:SF15">
    <property type="entry name" value="PROTEIN RHSA-RELATED"/>
    <property type="match status" value="1"/>
</dbReference>
<dbReference type="OrthoDB" id="9816400at2"/>
<gene>
    <name evidence="4" type="ORF">SAMN05216202_1469</name>
</gene>
<dbReference type="InterPro" id="IPR050708">
    <property type="entry name" value="T6SS_VgrG/RHS"/>
</dbReference>
<evidence type="ECO:0000313" key="4">
    <source>
        <dbReference type="EMBL" id="SDU91021.1"/>
    </source>
</evidence>
<dbReference type="InterPro" id="IPR056823">
    <property type="entry name" value="TEN-like_YD-shell"/>
</dbReference>
<name>A0A1H2MDM6_9PSED</name>
<dbReference type="NCBIfam" id="TIGR01643">
    <property type="entry name" value="YD_repeat_2x"/>
    <property type="match status" value="4"/>
</dbReference>
<keyword evidence="5" id="KW-1185">Reference proteome</keyword>
<dbReference type="STRING" id="46679.SAMN05216202_1469"/>
<reference evidence="5" key="1">
    <citation type="submission" date="2016-10" db="EMBL/GenBank/DDBJ databases">
        <authorList>
            <person name="Varghese N."/>
            <person name="Submissions S."/>
        </authorList>
    </citation>
    <scope>NUCLEOTIDE SEQUENCE [LARGE SCALE GENOMIC DNA]</scope>
    <source>
        <strain evidence="5">LMG 2223</strain>
    </source>
</reference>
<evidence type="ECO:0000259" key="2">
    <source>
        <dbReference type="Pfam" id="PF20148"/>
    </source>
</evidence>
<sequence>MDDFAFSDSIDDSPCVSKNPNGEAITSAEQTVTDGCRVSMVTGEALLMLTEGELPGILPFAWKRVYRSSAVDLDCGVGFGWRHSLAHRLAVVGDSVVWTDHENRSSTFALPSVARPVISNSLAEATICLGASPDELIVAQAARRYHFRDTLLTSISDAYDNRLHISRDASARIQRLSNQAGRALLLRYEQTHIVAVDYQTFDAQSLLTDAWITQHTLVSYRYDAHQRLVETTNAAGESERYRYDAQQVILQRSSAAGASFFWAWQRAGKAARCVRHWASCSQMDTRYAWDDRGGVTLSRADGSQHVYVHDSRARLVQRIDAHGAQHFMSYDEKGRLTVEQDPLGAVTAYQYDQAGRLIWLFPGEDEPISYEYANGFLHLVRRGHAVWTYLRNRQGDITRKTEPDGSVTVYRYDTRGLLTEVRYPDGHITRLDLADGE</sequence>
<dbReference type="InterPro" id="IPR006530">
    <property type="entry name" value="YD"/>
</dbReference>
<dbReference type="Pfam" id="PF05593">
    <property type="entry name" value="RHS_repeat"/>
    <property type="match status" value="1"/>
</dbReference>
<feature type="domain" description="DUF6531" evidence="2">
    <location>
        <begin position="35"/>
        <end position="108"/>
    </location>
</feature>
<dbReference type="Proteomes" id="UP000198600">
    <property type="component" value="Chromosome I"/>
</dbReference>
<dbReference type="Gene3D" id="2.180.10.10">
    <property type="entry name" value="RHS repeat-associated core"/>
    <property type="match status" value="1"/>
</dbReference>
<proteinExistence type="predicted"/>
<dbReference type="EMBL" id="LT629802">
    <property type="protein sequence ID" value="SDU91021.1"/>
    <property type="molecule type" value="Genomic_DNA"/>
</dbReference>
<dbReference type="InterPro" id="IPR031325">
    <property type="entry name" value="RHS_repeat"/>
</dbReference>
<dbReference type="Pfam" id="PF25023">
    <property type="entry name" value="TEN_YD-shell"/>
    <property type="match status" value="1"/>
</dbReference>
<evidence type="ECO:0000259" key="3">
    <source>
        <dbReference type="Pfam" id="PF25023"/>
    </source>
</evidence>
<protein>
    <submittedName>
        <fullName evidence="4">YD repeat-containing protein</fullName>
    </submittedName>
</protein>
<evidence type="ECO:0000313" key="5">
    <source>
        <dbReference type="Proteomes" id="UP000198600"/>
    </source>
</evidence>
<dbReference type="PANTHER" id="PTHR32305">
    <property type="match status" value="1"/>
</dbReference>
<dbReference type="Pfam" id="PF20148">
    <property type="entry name" value="DUF6531"/>
    <property type="match status" value="1"/>
</dbReference>
<evidence type="ECO:0000256" key="1">
    <source>
        <dbReference type="ARBA" id="ARBA00022737"/>
    </source>
</evidence>
<keyword evidence="1" id="KW-0677">Repeat</keyword>
<organism evidence="4 5">
    <name type="scientific">Pseudomonas mucidolens</name>
    <dbReference type="NCBI Taxonomy" id="46679"/>
    <lineage>
        <taxon>Bacteria</taxon>
        <taxon>Pseudomonadati</taxon>
        <taxon>Pseudomonadota</taxon>
        <taxon>Gammaproteobacteria</taxon>
        <taxon>Pseudomonadales</taxon>
        <taxon>Pseudomonadaceae</taxon>
        <taxon>Pseudomonas</taxon>
    </lineage>
</organism>